<dbReference type="AlphaFoldDB" id="A0A804M2L4"/>
<evidence type="ECO:0000256" key="1">
    <source>
        <dbReference type="SAM" id="Phobius"/>
    </source>
</evidence>
<evidence type="ECO:0000313" key="2">
    <source>
        <dbReference type="EnsemblPlants" id="Zm00001eb054450_P001"/>
    </source>
</evidence>
<reference evidence="2" key="3">
    <citation type="submission" date="2021-05" db="UniProtKB">
        <authorList>
            <consortium name="EnsemblPlants"/>
        </authorList>
    </citation>
    <scope>IDENTIFICATION</scope>
    <source>
        <strain evidence="2">cv. B73</strain>
    </source>
</reference>
<name>A0A804M2L4_MAIZE</name>
<protein>
    <submittedName>
        <fullName evidence="2">Uncharacterized protein</fullName>
    </submittedName>
</protein>
<evidence type="ECO:0000313" key="3">
    <source>
        <dbReference type="Proteomes" id="UP000007305"/>
    </source>
</evidence>
<feature type="transmembrane region" description="Helical" evidence="1">
    <location>
        <begin position="104"/>
        <end position="124"/>
    </location>
</feature>
<accession>A0A804M2L4</accession>
<dbReference type="Proteomes" id="UP000007305">
    <property type="component" value="Chromosome 1"/>
</dbReference>
<dbReference type="InParanoid" id="A0A804M2L4"/>
<organism evidence="2 3">
    <name type="scientific">Zea mays</name>
    <name type="common">Maize</name>
    <dbReference type="NCBI Taxonomy" id="4577"/>
    <lineage>
        <taxon>Eukaryota</taxon>
        <taxon>Viridiplantae</taxon>
        <taxon>Streptophyta</taxon>
        <taxon>Embryophyta</taxon>
        <taxon>Tracheophyta</taxon>
        <taxon>Spermatophyta</taxon>
        <taxon>Magnoliopsida</taxon>
        <taxon>Liliopsida</taxon>
        <taxon>Poales</taxon>
        <taxon>Poaceae</taxon>
        <taxon>PACMAD clade</taxon>
        <taxon>Panicoideae</taxon>
        <taxon>Andropogonodae</taxon>
        <taxon>Andropogoneae</taxon>
        <taxon>Tripsacinae</taxon>
        <taxon>Zea</taxon>
    </lineage>
</organism>
<sequence>MYSRAQLWCYIHQIELFPSVVRAIYTAFKWGCVQAQLVSRSCIGWLQNAQFFGTVRCSMYVLILMCVTITARACCRGHTSTAVPCYGSEEVANEGLRHKDNRWAFPRITIVFLFVKLQVTFIWFLRNIDGGFVVCSGHPERKC</sequence>
<keyword evidence="1" id="KW-0472">Membrane</keyword>
<reference evidence="2" key="2">
    <citation type="submission" date="2019-07" db="EMBL/GenBank/DDBJ databases">
        <authorList>
            <person name="Seetharam A."/>
            <person name="Woodhouse M."/>
            <person name="Cannon E."/>
        </authorList>
    </citation>
    <scope>NUCLEOTIDE SEQUENCE [LARGE SCALE GENOMIC DNA]</scope>
    <source>
        <strain evidence="2">cv. B73</strain>
    </source>
</reference>
<keyword evidence="1" id="KW-0812">Transmembrane</keyword>
<keyword evidence="1" id="KW-1133">Transmembrane helix</keyword>
<keyword evidence="3" id="KW-1185">Reference proteome</keyword>
<dbReference type="Gramene" id="Zm00001eb054450_T001">
    <property type="protein sequence ID" value="Zm00001eb054450_P001"/>
    <property type="gene ID" value="Zm00001eb054450"/>
</dbReference>
<dbReference type="EnsemblPlants" id="Zm00001eb054450_T001">
    <property type="protein sequence ID" value="Zm00001eb054450_P001"/>
    <property type="gene ID" value="Zm00001eb054450"/>
</dbReference>
<proteinExistence type="predicted"/>
<reference evidence="3" key="1">
    <citation type="submission" date="2015-12" db="EMBL/GenBank/DDBJ databases">
        <title>Update maize B73 reference genome by single molecule sequencing technologies.</title>
        <authorList>
            <consortium name="Maize Genome Sequencing Project"/>
            <person name="Ware D."/>
        </authorList>
    </citation>
    <scope>NUCLEOTIDE SEQUENCE [LARGE SCALE GENOMIC DNA]</scope>
    <source>
        <strain evidence="3">cv. B73</strain>
    </source>
</reference>